<comment type="caution">
    <text evidence="3">The sequence shown here is derived from an EMBL/GenBank/DDBJ whole genome shotgun (WGS) entry which is preliminary data.</text>
</comment>
<dbReference type="InterPro" id="IPR013762">
    <property type="entry name" value="Integrase-like_cat_sf"/>
</dbReference>
<reference evidence="3" key="1">
    <citation type="journal article" date="2014" name="Front. Microbiol.">
        <title>High frequency of phylogenetically diverse reductive dehalogenase-homologous genes in deep subseafloor sedimentary metagenomes.</title>
        <authorList>
            <person name="Kawai M."/>
            <person name="Futagami T."/>
            <person name="Toyoda A."/>
            <person name="Takaki Y."/>
            <person name="Nishi S."/>
            <person name="Hori S."/>
            <person name="Arai W."/>
            <person name="Tsubouchi T."/>
            <person name="Morono Y."/>
            <person name="Uchiyama I."/>
            <person name="Ito T."/>
            <person name="Fujiyama A."/>
            <person name="Inagaki F."/>
            <person name="Takami H."/>
        </authorList>
    </citation>
    <scope>NUCLEOTIDE SEQUENCE</scope>
    <source>
        <strain evidence="3">Expedition CK06-06</strain>
    </source>
</reference>
<keyword evidence="1" id="KW-0233">DNA recombination</keyword>
<keyword evidence="2" id="KW-0175">Coiled coil</keyword>
<dbReference type="GO" id="GO:0003677">
    <property type="term" value="F:DNA binding"/>
    <property type="evidence" value="ECO:0007669"/>
    <property type="project" value="InterPro"/>
</dbReference>
<dbReference type="InterPro" id="IPR011010">
    <property type="entry name" value="DNA_brk_join_enz"/>
</dbReference>
<evidence type="ECO:0000313" key="3">
    <source>
        <dbReference type="EMBL" id="GAI42954.1"/>
    </source>
</evidence>
<gene>
    <name evidence="3" type="ORF">S06H3_41122</name>
</gene>
<evidence type="ECO:0000256" key="1">
    <source>
        <dbReference type="ARBA" id="ARBA00023172"/>
    </source>
</evidence>
<dbReference type="AlphaFoldDB" id="X1QI80"/>
<organism evidence="3">
    <name type="scientific">marine sediment metagenome</name>
    <dbReference type="NCBI Taxonomy" id="412755"/>
    <lineage>
        <taxon>unclassified sequences</taxon>
        <taxon>metagenomes</taxon>
        <taxon>ecological metagenomes</taxon>
    </lineage>
</organism>
<feature type="coiled-coil region" evidence="2">
    <location>
        <begin position="120"/>
        <end position="147"/>
    </location>
</feature>
<dbReference type="GO" id="GO:0006310">
    <property type="term" value="P:DNA recombination"/>
    <property type="evidence" value="ECO:0007669"/>
    <property type="project" value="UniProtKB-KW"/>
</dbReference>
<dbReference type="GO" id="GO:0015074">
    <property type="term" value="P:DNA integration"/>
    <property type="evidence" value="ECO:0007669"/>
    <property type="project" value="InterPro"/>
</dbReference>
<sequence length="150" mass="17279">MKGMLKRRGTGEPYTGPIMFPYIDSTARWMFNTACDKAGLGVRDNGTGRRILHLHSLRKFFRTKIGLDLDTTNALMGHSEYLDDAYLRLEESGEIAQVYKEAMPNVSVYAIEDQQLREQTSLMEQENVELKRRIESTEQRLSRLESMIAE</sequence>
<proteinExistence type="predicted"/>
<dbReference type="EMBL" id="BARV01025303">
    <property type="protein sequence ID" value="GAI42954.1"/>
    <property type="molecule type" value="Genomic_DNA"/>
</dbReference>
<feature type="non-terminal residue" evidence="3">
    <location>
        <position position="150"/>
    </location>
</feature>
<accession>X1QI80</accession>
<evidence type="ECO:0000256" key="2">
    <source>
        <dbReference type="SAM" id="Coils"/>
    </source>
</evidence>
<name>X1QI80_9ZZZZ</name>
<protein>
    <submittedName>
        <fullName evidence="3">Uncharacterized protein</fullName>
    </submittedName>
</protein>
<dbReference type="SUPFAM" id="SSF56349">
    <property type="entry name" value="DNA breaking-rejoining enzymes"/>
    <property type="match status" value="1"/>
</dbReference>
<dbReference type="Gene3D" id="1.10.443.10">
    <property type="entry name" value="Intergrase catalytic core"/>
    <property type="match status" value="1"/>
</dbReference>